<dbReference type="Proteomes" id="UP000377595">
    <property type="component" value="Unassembled WGS sequence"/>
</dbReference>
<keyword evidence="2" id="KW-0560">Oxidoreductase</keyword>
<organism evidence="4 5">
    <name type="scientific">Acrocarpospora pleiomorpha</name>
    <dbReference type="NCBI Taxonomy" id="90975"/>
    <lineage>
        <taxon>Bacteria</taxon>
        <taxon>Bacillati</taxon>
        <taxon>Actinomycetota</taxon>
        <taxon>Actinomycetes</taxon>
        <taxon>Streptosporangiales</taxon>
        <taxon>Streptosporangiaceae</taxon>
        <taxon>Acrocarpospora</taxon>
    </lineage>
</organism>
<dbReference type="CDD" id="cd02062">
    <property type="entry name" value="Nitro_FMN_reductase"/>
    <property type="match status" value="1"/>
</dbReference>
<evidence type="ECO:0000313" key="4">
    <source>
        <dbReference type="EMBL" id="GES24689.1"/>
    </source>
</evidence>
<proteinExistence type="inferred from homology"/>
<evidence type="ECO:0000256" key="2">
    <source>
        <dbReference type="ARBA" id="ARBA00023002"/>
    </source>
</evidence>
<reference evidence="4 5" key="1">
    <citation type="submission" date="2019-10" db="EMBL/GenBank/DDBJ databases">
        <title>Whole genome shotgun sequence of Acrocarpospora pleiomorpha NBRC 16267.</title>
        <authorList>
            <person name="Ichikawa N."/>
            <person name="Kimura A."/>
            <person name="Kitahashi Y."/>
            <person name="Komaki H."/>
            <person name="Oguchi A."/>
        </authorList>
    </citation>
    <scope>NUCLEOTIDE SEQUENCE [LARGE SCALE GENOMIC DNA]</scope>
    <source>
        <strain evidence="4 5">NBRC 16267</strain>
    </source>
</reference>
<name>A0A5M3XXA2_9ACTN</name>
<dbReference type="InterPro" id="IPR029479">
    <property type="entry name" value="Nitroreductase"/>
</dbReference>
<dbReference type="PANTHER" id="PTHR43673:SF10">
    <property type="entry name" value="NADH DEHYDROGENASE_NAD(P)H NITROREDUCTASE XCC3605-RELATED"/>
    <property type="match status" value="1"/>
</dbReference>
<dbReference type="Pfam" id="PF00881">
    <property type="entry name" value="Nitroreductase"/>
    <property type="match status" value="1"/>
</dbReference>
<accession>A0A5M3XXA2</accession>
<dbReference type="RefSeq" id="WP_155349510.1">
    <property type="nucleotide sequence ID" value="NZ_BAAAHM010000045.1"/>
</dbReference>
<dbReference type="InterPro" id="IPR000415">
    <property type="entry name" value="Nitroreductase-like"/>
</dbReference>
<comment type="similarity">
    <text evidence="1">Belongs to the nitroreductase family.</text>
</comment>
<dbReference type="Gene3D" id="3.40.109.10">
    <property type="entry name" value="NADH Oxidase"/>
    <property type="match status" value="1"/>
</dbReference>
<dbReference type="SUPFAM" id="SSF55469">
    <property type="entry name" value="FMN-dependent nitroreductase-like"/>
    <property type="match status" value="1"/>
</dbReference>
<dbReference type="OrthoDB" id="3774920at2"/>
<evidence type="ECO:0000256" key="1">
    <source>
        <dbReference type="ARBA" id="ARBA00007118"/>
    </source>
</evidence>
<protein>
    <submittedName>
        <fullName evidence="4">Putative oxidoreductase</fullName>
    </submittedName>
</protein>
<keyword evidence="5" id="KW-1185">Reference proteome</keyword>
<gene>
    <name evidence="4" type="ORF">Aple_075880</name>
</gene>
<evidence type="ECO:0000259" key="3">
    <source>
        <dbReference type="Pfam" id="PF00881"/>
    </source>
</evidence>
<comment type="caution">
    <text evidence="4">The sequence shown here is derived from an EMBL/GenBank/DDBJ whole genome shotgun (WGS) entry which is preliminary data.</text>
</comment>
<dbReference type="AlphaFoldDB" id="A0A5M3XXA2"/>
<dbReference type="GO" id="GO:0016491">
    <property type="term" value="F:oxidoreductase activity"/>
    <property type="evidence" value="ECO:0007669"/>
    <property type="project" value="UniProtKB-KW"/>
</dbReference>
<dbReference type="PANTHER" id="PTHR43673">
    <property type="entry name" value="NAD(P)H NITROREDUCTASE YDGI-RELATED"/>
    <property type="match status" value="1"/>
</dbReference>
<dbReference type="EMBL" id="BLAF01000055">
    <property type="protein sequence ID" value="GES24689.1"/>
    <property type="molecule type" value="Genomic_DNA"/>
</dbReference>
<feature type="domain" description="Nitroreductase" evidence="3">
    <location>
        <begin position="16"/>
        <end position="194"/>
    </location>
</feature>
<evidence type="ECO:0000313" key="5">
    <source>
        <dbReference type="Proteomes" id="UP000377595"/>
    </source>
</evidence>
<sequence>MSEQLGLTADEVLATTRAVRRRLDLSRQVAPEVVLECLALAQQAPNANGEEAWRFIVVTDPGRRSAIAAQYRRAWDLYEAEEGNAHTREREDPDEARRWDKQVRSARYLTDNLEKVPVFVIPCVSPRVEGESTPTQSALWASILPASWSFMLAARARGLGTCWTTGHLFAEREVAQILDIPYDDVMQVGLIPVAYTKGTDFRPAERAPLDTIVYWDAWGQKRSW</sequence>